<dbReference type="EMBL" id="WBSL01000026">
    <property type="protein sequence ID" value="MPY68397.1"/>
    <property type="molecule type" value="Genomic_DNA"/>
</dbReference>
<dbReference type="Pfam" id="PF26343">
    <property type="entry name" value="VapC50_C"/>
    <property type="match status" value="1"/>
</dbReference>
<dbReference type="Pfam" id="PF13470">
    <property type="entry name" value="PIN_3"/>
    <property type="match status" value="1"/>
</dbReference>
<dbReference type="InterPro" id="IPR058652">
    <property type="entry name" value="VapC50_C"/>
</dbReference>
<dbReference type="SUPFAM" id="SSF88723">
    <property type="entry name" value="PIN domain-like"/>
    <property type="match status" value="1"/>
</dbReference>
<dbReference type="InterPro" id="IPR002716">
    <property type="entry name" value="PIN_dom"/>
</dbReference>
<dbReference type="AlphaFoldDB" id="A0A7X1TTH1"/>
<dbReference type="InterPro" id="IPR029060">
    <property type="entry name" value="PIN-like_dom_sf"/>
</dbReference>
<feature type="domain" description="VapC50 C-terminal" evidence="2">
    <location>
        <begin position="124"/>
        <end position="177"/>
    </location>
</feature>
<feature type="domain" description="PIN" evidence="1">
    <location>
        <begin position="2"/>
        <end position="106"/>
    </location>
</feature>
<sequence length="180" mass="19434">MVLCDANVLYGSLLRDLLVRLGVSGALRPRWTTRIEQEWVGNLLEHRPDLSRTRIERTCALMRRAIPEGQVEAGDDPSVGALPDPDDRHVLAAALACGAEVLLTFNEEDFPAALVPAPLIVCHPDRFLIRCLQVQPGEVVAAARGILRALNNPQLTPDEFADGLARAGLPGLAAALLPLL</sequence>
<proteinExistence type="predicted"/>
<organism evidence="3 4">
    <name type="scientific">Deinococcus terrestris</name>
    <dbReference type="NCBI Taxonomy" id="2651870"/>
    <lineage>
        <taxon>Bacteria</taxon>
        <taxon>Thermotogati</taxon>
        <taxon>Deinococcota</taxon>
        <taxon>Deinococci</taxon>
        <taxon>Deinococcales</taxon>
        <taxon>Deinococcaceae</taxon>
        <taxon>Deinococcus</taxon>
    </lineage>
</organism>
<keyword evidence="4" id="KW-1185">Reference proteome</keyword>
<evidence type="ECO:0000313" key="4">
    <source>
        <dbReference type="Proteomes" id="UP000484842"/>
    </source>
</evidence>
<dbReference type="Proteomes" id="UP000484842">
    <property type="component" value="Unassembled WGS sequence"/>
</dbReference>
<evidence type="ECO:0000313" key="3">
    <source>
        <dbReference type="EMBL" id="MPY68397.1"/>
    </source>
</evidence>
<evidence type="ECO:0000259" key="1">
    <source>
        <dbReference type="Pfam" id="PF13470"/>
    </source>
</evidence>
<protein>
    <submittedName>
        <fullName evidence="3">PIN domain-containing protein</fullName>
    </submittedName>
</protein>
<reference evidence="3 4" key="1">
    <citation type="submission" date="2019-10" db="EMBL/GenBank/DDBJ databases">
        <title>Deinococcus sp. isolated from soil.</title>
        <authorList>
            <person name="Li Y."/>
            <person name="Wang J."/>
        </authorList>
    </citation>
    <scope>NUCLEOTIDE SEQUENCE [LARGE SCALE GENOMIC DNA]</scope>
    <source>
        <strain evidence="3 4">SDU3-2</strain>
    </source>
</reference>
<evidence type="ECO:0000259" key="2">
    <source>
        <dbReference type="Pfam" id="PF26343"/>
    </source>
</evidence>
<gene>
    <name evidence="3" type="ORF">F8S09_17230</name>
</gene>
<accession>A0A7X1TTH1</accession>
<comment type="caution">
    <text evidence="3">The sequence shown here is derived from an EMBL/GenBank/DDBJ whole genome shotgun (WGS) entry which is preliminary data.</text>
</comment>
<name>A0A7X1TTH1_9DEIO</name>